<evidence type="ECO:0000256" key="2">
    <source>
        <dbReference type="ARBA" id="ARBA00012438"/>
    </source>
</evidence>
<keyword evidence="10" id="KW-1185">Reference proteome</keyword>
<evidence type="ECO:0000256" key="3">
    <source>
        <dbReference type="ARBA" id="ARBA00022553"/>
    </source>
</evidence>
<dbReference type="RefSeq" id="WP_184387596.1">
    <property type="nucleotide sequence ID" value="NZ_JACHDB010000001.1"/>
</dbReference>
<dbReference type="EMBL" id="JACHDB010000001">
    <property type="protein sequence ID" value="MBB5430031.1"/>
    <property type="molecule type" value="Genomic_DNA"/>
</dbReference>
<comment type="catalytic activity">
    <reaction evidence="1">
        <text>ATP + protein L-histidine = ADP + protein N-phospho-L-histidine.</text>
        <dbReference type="EC" id="2.7.13.3"/>
    </reaction>
</comment>
<dbReference type="InterPro" id="IPR036890">
    <property type="entry name" value="HATPase_C_sf"/>
</dbReference>
<name>A0A7W8VB72_9ACTN</name>
<dbReference type="InterPro" id="IPR050428">
    <property type="entry name" value="TCS_sensor_his_kinase"/>
</dbReference>
<dbReference type="Pfam" id="PF02518">
    <property type="entry name" value="HATPase_c"/>
    <property type="match status" value="1"/>
</dbReference>
<reference evidence="9 10" key="1">
    <citation type="submission" date="2020-08" db="EMBL/GenBank/DDBJ databases">
        <title>Sequencing the genomes of 1000 actinobacteria strains.</title>
        <authorList>
            <person name="Klenk H.-P."/>
        </authorList>
    </citation>
    <scope>NUCLEOTIDE SEQUENCE [LARGE SCALE GENOMIC DNA]</scope>
    <source>
        <strain evidence="9 10">DSM 44551</strain>
    </source>
</reference>
<evidence type="ECO:0000259" key="8">
    <source>
        <dbReference type="SMART" id="SM00387"/>
    </source>
</evidence>
<feature type="region of interest" description="Disordered" evidence="7">
    <location>
        <begin position="214"/>
        <end position="327"/>
    </location>
</feature>
<keyword evidence="4" id="KW-0808">Transferase</keyword>
<feature type="coiled-coil region" evidence="6">
    <location>
        <begin position="7"/>
        <end position="53"/>
    </location>
</feature>
<dbReference type="InterPro" id="IPR003594">
    <property type="entry name" value="HATPase_dom"/>
</dbReference>
<sequence>MRILVLAEQQREALDALERDEQDSDRLQRLYDIDHATAQMRRAAREMRVLSDQGDDDLGGRDASLIDVVRIAAASIEAYPQVAVGTVADLSVPAYAADDVASLLAPLLDNATRYSPGAVNVSAHPLETGGAVFRITDSGIGIGEARLTALNAELSGPVPPVRRLTDAHTGFAVVHRLARKHGITVHLAARSAPGGTTASVALPARLVGEAVGRPQALGERPGTPPARPARPAGPLLAPGPPAPGAAPPPSEPPPPTRPPAGELPRRTPRSLRAESAPAARGHRPPDGAAEGDRAAPGSFADDLEAFTSGGAAPEAPKPNDPHGNEVP</sequence>
<gene>
    <name evidence="9" type="ORF">HDA36_000115</name>
</gene>
<proteinExistence type="predicted"/>
<dbReference type="PANTHER" id="PTHR45436">
    <property type="entry name" value="SENSOR HISTIDINE KINASE YKOH"/>
    <property type="match status" value="1"/>
</dbReference>
<dbReference type="GO" id="GO:0005886">
    <property type="term" value="C:plasma membrane"/>
    <property type="evidence" value="ECO:0007669"/>
    <property type="project" value="TreeGrafter"/>
</dbReference>
<evidence type="ECO:0000256" key="7">
    <source>
        <dbReference type="SAM" id="MobiDB-lite"/>
    </source>
</evidence>
<evidence type="ECO:0000256" key="6">
    <source>
        <dbReference type="SAM" id="Coils"/>
    </source>
</evidence>
<dbReference type="AlphaFoldDB" id="A0A7W8VB72"/>
<evidence type="ECO:0000256" key="4">
    <source>
        <dbReference type="ARBA" id="ARBA00022679"/>
    </source>
</evidence>
<evidence type="ECO:0000256" key="5">
    <source>
        <dbReference type="ARBA" id="ARBA00022777"/>
    </source>
</evidence>
<organism evidence="9 10">
    <name type="scientific">Nocardiopsis composta</name>
    <dbReference type="NCBI Taxonomy" id="157465"/>
    <lineage>
        <taxon>Bacteria</taxon>
        <taxon>Bacillati</taxon>
        <taxon>Actinomycetota</taxon>
        <taxon>Actinomycetes</taxon>
        <taxon>Streptosporangiales</taxon>
        <taxon>Nocardiopsidaceae</taxon>
        <taxon>Nocardiopsis</taxon>
    </lineage>
</organism>
<feature type="domain" description="Histidine kinase/HSP90-like ATPase" evidence="8">
    <location>
        <begin position="95"/>
        <end position="206"/>
    </location>
</feature>
<dbReference type="PANTHER" id="PTHR45436:SF5">
    <property type="entry name" value="SENSOR HISTIDINE KINASE TRCS"/>
    <property type="match status" value="1"/>
</dbReference>
<dbReference type="Proteomes" id="UP000572635">
    <property type="component" value="Unassembled WGS sequence"/>
</dbReference>
<evidence type="ECO:0000313" key="9">
    <source>
        <dbReference type="EMBL" id="MBB5430031.1"/>
    </source>
</evidence>
<feature type="compositionally biased region" description="Basic and acidic residues" evidence="7">
    <location>
        <begin position="317"/>
        <end position="327"/>
    </location>
</feature>
<evidence type="ECO:0000313" key="10">
    <source>
        <dbReference type="Proteomes" id="UP000572635"/>
    </source>
</evidence>
<dbReference type="SUPFAM" id="SSF55874">
    <property type="entry name" value="ATPase domain of HSP90 chaperone/DNA topoisomerase II/histidine kinase"/>
    <property type="match status" value="1"/>
</dbReference>
<keyword evidence="6" id="KW-0175">Coiled coil</keyword>
<dbReference type="GO" id="GO:0000160">
    <property type="term" value="P:phosphorelay signal transduction system"/>
    <property type="evidence" value="ECO:0007669"/>
    <property type="project" value="TreeGrafter"/>
</dbReference>
<accession>A0A7W8VB72</accession>
<keyword evidence="3" id="KW-0597">Phosphoprotein</keyword>
<dbReference type="SMART" id="SM00387">
    <property type="entry name" value="HATPase_c"/>
    <property type="match status" value="1"/>
</dbReference>
<feature type="compositionally biased region" description="Pro residues" evidence="7">
    <location>
        <begin position="237"/>
        <end position="258"/>
    </location>
</feature>
<dbReference type="Gene3D" id="3.30.565.10">
    <property type="entry name" value="Histidine kinase-like ATPase, C-terminal domain"/>
    <property type="match status" value="1"/>
</dbReference>
<keyword evidence="5" id="KW-0418">Kinase</keyword>
<protein>
    <recommendedName>
        <fullName evidence="2">histidine kinase</fullName>
        <ecNumber evidence="2">2.7.13.3</ecNumber>
    </recommendedName>
</protein>
<comment type="caution">
    <text evidence="9">The sequence shown here is derived from an EMBL/GenBank/DDBJ whole genome shotgun (WGS) entry which is preliminary data.</text>
</comment>
<dbReference type="EC" id="2.7.13.3" evidence="2"/>
<evidence type="ECO:0000256" key="1">
    <source>
        <dbReference type="ARBA" id="ARBA00000085"/>
    </source>
</evidence>
<dbReference type="GO" id="GO:0004673">
    <property type="term" value="F:protein histidine kinase activity"/>
    <property type="evidence" value="ECO:0007669"/>
    <property type="project" value="UniProtKB-EC"/>
</dbReference>